<evidence type="ECO:0000313" key="3">
    <source>
        <dbReference type="Proteomes" id="UP001385951"/>
    </source>
</evidence>
<name>A0AAW0GAB8_9APHY</name>
<gene>
    <name evidence="2" type="ORF">QCA50_006963</name>
</gene>
<dbReference type="AlphaFoldDB" id="A0AAW0GAB8"/>
<sequence length="102" mass="11596">MSTTKQLKAIDRTHLGTWILDFTTSTSDREKASSFLWERLKVKGIRALERYDKQANSPSHVPKTLYQSSDPQASDQGNPPQGWLRGLAHERERIGVLAIYGR</sequence>
<dbReference type="EMBL" id="JASBNA010000007">
    <property type="protein sequence ID" value="KAK7690306.1"/>
    <property type="molecule type" value="Genomic_DNA"/>
</dbReference>
<evidence type="ECO:0000313" key="2">
    <source>
        <dbReference type="EMBL" id="KAK7690306.1"/>
    </source>
</evidence>
<protein>
    <submittedName>
        <fullName evidence="2">Uncharacterized protein</fullName>
    </submittedName>
</protein>
<dbReference type="Proteomes" id="UP001385951">
    <property type="component" value="Unassembled WGS sequence"/>
</dbReference>
<proteinExistence type="predicted"/>
<reference evidence="2 3" key="1">
    <citation type="submission" date="2022-09" db="EMBL/GenBank/DDBJ databases">
        <authorList>
            <person name="Palmer J.M."/>
        </authorList>
    </citation>
    <scope>NUCLEOTIDE SEQUENCE [LARGE SCALE GENOMIC DNA]</scope>
    <source>
        <strain evidence="2 3">DSM 7382</strain>
    </source>
</reference>
<keyword evidence="3" id="KW-1185">Reference proteome</keyword>
<evidence type="ECO:0000256" key="1">
    <source>
        <dbReference type="SAM" id="MobiDB-lite"/>
    </source>
</evidence>
<comment type="caution">
    <text evidence="2">The sequence shown here is derived from an EMBL/GenBank/DDBJ whole genome shotgun (WGS) entry which is preliminary data.</text>
</comment>
<accession>A0AAW0GAB8</accession>
<organism evidence="2 3">
    <name type="scientific">Cerrena zonata</name>
    <dbReference type="NCBI Taxonomy" id="2478898"/>
    <lineage>
        <taxon>Eukaryota</taxon>
        <taxon>Fungi</taxon>
        <taxon>Dikarya</taxon>
        <taxon>Basidiomycota</taxon>
        <taxon>Agaricomycotina</taxon>
        <taxon>Agaricomycetes</taxon>
        <taxon>Polyporales</taxon>
        <taxon>Cerrenaceae</taxon>
        <taxon>Cerrena</taxon>
    </lineage>
</organism>
<feature type="region of interest" description="Disordered" evidence="1">
    <location>
        <begin position="51"/>
        <end position="86"/>
    </location>
</feature>
<feature type="compositionally biased region" description="Polar residues" evidence="1">
    <location>
        <begin position="54"/>
        <end position="79"/>
    </location>
</feature>